<accession>A0AAD2CX90</accession>
<dbReference type="AlphaFoldDB" id="A0AAD2CX90"/>
<evidence type="ECO:0000313" key="2">
    <source>
        <dbReference type="EMBL" id="CAJ1944952.1"/>
    </source>
</evidence>
<evidence type="ECO:0000256" key="1">
    <source>
        <dbReference type="SAM" id="MobiDB-lite"/>
    </source>
</evidence>
<feature type="region of interest" description="Disordered" evidence="1">
    <location>
        <begin position="44"/>
        <end position="67"/>
    </location>
</feature>
<proteinExistence type="predicted"/>
<organism evidence="2 3">
    <name type="scientific">Cylindrotheca closterium</name>
    <dbReference type="NCBI Taxonomy" id="2856"/>
    <lineage>
        <taxon>Eukaryota</taxon>
        <taxon>Sar</taxon>
        <taxon>Stramenopiles</taxon>
        <taxon>Ochrophyta</taxon>
        <taxon>Bacillariophyta</taxon>
        <taxon>Bacillariophyceae</taxon>
        <taxon>Bacillariophycidae</taxon>
        <taxon>Bacillariales</taxon>
        <taxon>Bacillariaceae</taxon>
        <taxon>Cylindrotheca</taxon>
    </lineage>
</organism>
<evidence type="ECO:0000313" key="3">
    <source>
        <dbReference type="Proteomes" id="UP001295423"/>
    </source>
</evidence>
<dbReference type="EMBL" id="CAKOGP040001280">
    <property type="protein sequence ID" value="CAJ1944952.1"/>
    <property type="molecule type" value="Genomic_DNA"/>
</dbReference>
<protein>
    <submittedName>
        <fullName evidence="2">Uncharacterized protein</fullName>
    </submittedName>
</protein>
<comment type="caution">
    <text evidence="2">The sequence shown here is derived from an EMBL/GenBank/DDBJ whole genome shotgun (WGS) entry which is preliminary data.</text>
</comment>
<gene>
    <name evidence="2" type="ORF">CYCCA115_LOCUS9123</name>
</gene>
<reference evidence="2" key="1">
    <citation type="submission" date="2023-08" db="EMBL/GenBank/DDBJ databases">
        <authorList>
            <person name="Audoor S."/>
            <person name="Bilcke G."/>
        </authorList>
    </citation>
    <scope>NUCLEOTIDE SEQUENCE</scope>
</reference>
<keyword evidence="3" id="KW-1185">Reference proteome</keyword>
<feature type="compositionally biased region" description="Low complexity" evidence="1">
    <location>
        <begin position="44"/>
        <end position="53"/>
    </location>
</feature>
<name>A0AAD2CX90_9STRA</name>
<dbReference type="Proteomes" id="UP001295423">
    <property type="component" value="Unassembled WGS sequence"/>
</dbReference>
<sequence length="148" mass="16401">MPPISATAVSSLEEGAGMNISANSSIGSPSQIFGATSYGSHSFSSPCGFGSPPTRTRPSYPLPDYHQDGSKKWPNVIYNFPEHGHRHRNTFICQGLIKQDHIEYQTITVNCSCPPDDYKFYELKIAILLRCQLAFKSISVAFFCFESQ</sequence>